<dbReference type="RefSeq" id="WP_011640638.1">
    <property type="nucleotide sequence ID" value="NC_008346.1"/>
</dbReference>
<dbReference type="EMBL" id="CP000448">
    <property type="protein sequence ID" value="ABI68535.1"/>
    <property type="molecule type" value="Genomic_DNA"/>
</dbReference>
<dbReference type="eggNOG" id="COG0631">
    <property type="taxonomic scope" value="Bacteria"/>
</dbReference>
<dbReference type="SUPFAM" id="SSF81606">
    <property type="entry name" value="PP2C-like"/>
    <property type="match status" value="1"/>
</dbReference>
<dbReference type="Gene3D" id="3.60.40.10">
    <property type="entry name" value="PPM-type phosphatase domain"/>
    <property type="match status" value="1"/>
</dbReference>
<dbReference type="InterPro" id="IPR036457">
    <property type="entry name" value="PPM-type-like_dom_sf"/>
</dbReference>
<dbReference type="InterPro" id="IPR015655">
    <property type="entry name" value="PP2C"/>
</dbReference>
<dbReference type="Pfam" id="PF13672">
    <property type="entry name" value="PP2C_2"/>
    <property type="match status" value="1"/>
</dbReference>
<dbReference type="AlphaFoldDB" id="Q0AXL9"/>
<dbReference type="OrthoDB" id="9801841at2"/>
<dbReference type="CDD" id="cd00143">
    <property type="entry name" value="PP2Cc"/>
    <property type="match status" value="1"/>
</dbReference>
<dbReference type="KEGG" id="swo:Swol_1226"/>
<evidence type="ECO:0000259" key="1">
    <source>
        <dbReference type="PROSITE" id="PS51746"/>
    </source>
</evidence>
<dbReference type="STRING" id="335541.Swol_1226"/>
<evidence type="ECO:0000313" key="2">
    <source>
        <dbReference type="EMBL" id="ABI68535.1"/>
    </source>
</evidence>
<organism evidence="2 3">
    <name type="scientific">Syntrophomonas wolfei subsp. wolfei (strain DSM 2245B / Goettingen)</name>
    <dbReference type="NCBI Taxonomy" id="335541"/>
    <lineage>
        <taxon>Bacteria</taxon>
        <taxon>Bacillati</taxon>
        <taxon>Bacillota</taxon>
        <taxon>Clostridia</taxon>
        <taxon>Eubacteriales</taxon>
        <taxon>Syntrophomonadaceae</taxon>
        <taxon>Syntrophomonas</taxon>
    </lineage>
</organism>
<keyword evidence="3" id="KW-1185">Reference proteome</keyword>
<dbReference type="NCBIfam" id="NF033484">
    <property type="entry name" value="Stp1_PP2C_phos"/>
    <property type="match status" value="1"/>
</dbReference>
<dbReference type="SMART" id="SM00332">
    <property type="entry name" value="PP2Cc"/>
    <property type="match status" value="1"/>
</dbReference>
<feature type="domain" description="PPM-type phosphatase" evidence="1">
    <location>
        <begin position="3"/>
        <end position="236"/>
    </location>
</feature>
<sequence length="236" mass="26414">MKVVGLSDLGLKRRKNEDAYLINESWGLYVICDGMGGHRGGDVASQLAIKTINDCFEKDSSEKNINLLNHAVHQANKVIWEQGYANPEWHEMGTTVTAALINGLNLEIAHVGDSGCYLFRAAEINRITRDHTLAQEMVDQGIIKTNEKRLSSYNHILTRALGVERQVLVDNYELELWEGDLLLLCSDGLSDMLEENELLNIVTSFEDDLNITASMLLQQALDRGGFDNISLILIRI</sequence>
<dbReference type="GO" id="GO:0004722">
    <property type="term" value="F:protein serine/threonine phosphatase activity"/>
    <property type="evidence" value="ECO:0007669"/>
    <property type="project" value="InterPro"/>
</dbReference>
<name>Q0AXL9_SYNWW</name>
<dbReference type="InterPro" id="IPR001932">
    <property type="entry name" value="PPM-type_phosphatase-like_dom"/>
</dbReference>
<accession>Q0AXL9</accession>
<protein>
    <submittedName>
        <fullName evidence="2">Serine/threonine phosphatase</fullName>
    </submittedName>
</protein>
<dbReference type="HOGENOM" id="CLU_034545_4_1_9"/>
<reference evidence="3" key="1">
    <citation type="journal article" date="2010" name="Environ. Microbiol.">
        <title>The genome of Syntrophomonas wolfei: new insights into syntrophic metabolism and biohydrogen production.</title>
        <authorList>
            <person name="Sieber J.R."/>
            <person name="Sims D.R."/>
            <person name="Han C."/>
            <person name="Kim E."/>
            <person name="Lykidis A."/>
            <person name="Lapidus A.L."/>
            <person name="McDonnald E."/>
            <person name="Rohlin L."/>
            <person name="Culley D.E."/>
            <person name="Gunsalus R."/>
            <person name="McInerney M.J."/>
        </authorList>
    </citation>
    <scope>NUCLEOTIDE SEQUENCE [LARGE SCALE GENOMIC DNA]</scope>
    <source>
        <strain evidence="3">DSM 2245B / Goettingen</strain>
    </source>
</reference>
<proteinExistence type="predicted"/>
<dbReference type="Proteomes" id="UP000001968">
    <property type="component" value="Chromosome"/>
</dbReference>
<gene>
    <name evidence="2" type="ordered locus">Swol_1226</name>
</gene>
<dbReference type="PANTHER" id="PTHR13832">
    <property type="entry name" value="PROTEIN PHOSPHATASE 2C"/>
    <property type="match status" value="1"/>
</dbReference>
<evidence type="ECO:0000313" key="3">
    <source>
        <dbReference type="Proteomes" id="UP000001968"/>
    </source>
</evidence>
<dbReference type="PANTHER" id="PTHR13832:SF827">
    <property type="entry name" value="PROTEIN PHOSPHATASE 1L"/>
    <property type="match status" value="1"/>
</dbReference>
<dbReference type="SMART" id="SM00331">
    <property type="entry name" value="PP2C_SIG"/>
    <property type="match status" value="1"/>
</dbReference>
<dbReference type="PROSITE" id="PS51746">
    <property type="entry name" value="PPM_2"/>
    <property type="match status" value="1"/>
</dbReference>